<comment type="caution">
    <text evidence="2">The sequence shown here is derived from an EMBL/GenBank/DDBJ whole genome shotgun (WGS) entry which is preliminary data.</text>
</comment>
<dbReference type="EMBL" id="BARU01018183">
    <property type="protein sequence ID" value="GAH53472.1"/>
    <property type="molecule type" value="Genomic_DNA"/>
</dbReference>
<dbReference type="GO" id="GO:0003677">
    <property type="term" value="F:DNA binding"/>
    <property type="evidence" value="ECO:0007669"/>
    <property type="project" value="InterPro"/>
</dbReference>
<dbReference type="InterPro" id="IPR007159">
    <property type="entry name" value="SpoVT-AbrB_dom"/>
</dbReference>
<proteinExistence type="predicted"/>
<reference evidence="2" key="1">
    <citation type="journal article" date="2014" name="Front. Microbiol.">
        <title>High frequency of phylogenetically diverse reductive dehalogenase-homologous genes in deep subseafloor sedimentary metagenomes.</title>
        <authorList>
            <person name="Kawai M."/>
            <person name="Futagami T."/>
            <person name="Toyoda A."/>
            <person name="Takaki Y."/>
            <person name="Nishi S."/>
            <person name="Hori S."/>
            <person name="Arai W."/>
            <person name="Tsubouchi T."/>
            <person name="Morono Y."/>
            <person name="Uchiyama I."/>
            <person name="Ito T."/>
            <person name="Fujiyama A."/>
            <person name="Inagaki F."/>
            <person name="Takami H."/>
        </authorList>
    </citation>
    <scope>NUCLEOTIDE SEQUENCE</scope>
    <source>
        <strain evidence="2">Expedition CK06-06</strain>
    </source>
</reference>
<dbReference type="InterPro" id="IPR037914">
    <property type="entry name" value="SpoVT-AbrB_sf"/>
</dbReference>
<sequence length="81" mass="9148">MNNVKVGTHGEVVIKKKLRQKYGIEPGQEVVEFDAGDHIGIIPTKGDPIKNLSGKYKWKESAKEAKIKAEKLALEEIKKRY</sequence>
<accession>X1G8E1</accession>
<organism evidence="2">
    <name type="scientific">marine sediment metagenome</name>
    <dbReference type="NCBI Taxonomy" id="412755"/>
    <lineage>
        <taxon>unclassified sequences</taxon>
        <taxon>metagenomes</taxon>
        <taxon>ecological metagenomes</taxon>
    </lineage>
</organism>
<dbReference type="AlphaFoldDB" id="X1G8E1"/>
<dbReference type="SMART" id="SM00966">
    <property type="entry name" value="SpoVT_AbrB"/>
    <property type="match status" value="1"/>
</dbReference>
<evidence type="ECO:0000313" key="2">
    <source>
        <dbReference type="EMBL" id="GAH53472.1"/>
    </source>
</evidence>
<feature type="domain" description="SpoVT-AbrB" evidence="1">
    <location>
        <begin position="4"/>
        <end position="49"/>
    </location>
</feature>
<dbReference type="SUPFAM" id="SSF89447">
    <property type="entry name" value="AbrB/MazE/MraZ-like"/>
    <property type="match status" value="1"/>
</dbReference>
<name>X1G8E1_9ZZZZ</name>
<dbReference type="Gene3D" id="2.10.260.10">
    <property type="match status" value="1"/>
</dbReference>
<evidence type="ECO:0000259" key="1">
    <source>
        <dbReference type="SMART" id="SM00966"/>
    </source>
</evidence>
<gene>
    <name evidence="2" type="ORF">S03H2_30077</name>
</gene>
<protein>
    <recommendedName>
        <fullName evidence="1">SpoVT-AbrB domain-containing protein</fullName>
    </recommendedName>
</protein>